<evidence type="ECO:0000256" key="13">
    <source>
        <dbReference type="ARBA" id="ARBA00023273"/>
    </source>
</evidence>
<dbReference type="GO" id="GO:0005858">
    <property type="term" value="C:axonemal dynein complex"/>
    <property type="evidence" value="ECO:0007669"/>
    <property type="project" value="TreeGrafter"/>
</dbReference>
<dbReference type="InterPro" id="IPR042228">
    <property type="entry name" value="Dynein_linker_3"/>
</dbReference>
<evidence type="ECO:0000256" key="10">
    <source>
        <dbReference type="ARBA" id="ARBA00023069"/>
    </source>
</evidence>
<dbReference type="PANTHER" id="PTHR46532:SF11">
    <property type="entry name" value="DYNEIN AXONEMAL HEAVY CHAIN 12"/>
    <property type="match status" value="1"/>
</dbReference>
<evidence type="ECO:0000256" key="9">
    <source>
        <dbReference type="ARBA" id="ARBA00023054"/>
    </source>
</evidence>
<keyword evidence="6" id="KW-0547">Nucleotide-binding</keyword>
<evidence type="ECO:0000256" key="6">
    <source>
        <dbReference type="ARBA" id="ARBA00022741"/>
    </source>
</evidence>
<evidence type="ECO:0000256" key="5">
    <source>
        <dbReference type="ARBA" id="ARBA00022737"/>
    </source>
</evidence>
<reference evidence="18 19" key="1">
    <citation type="submission" date="2017-03" db="EMBL/GenBank/DDBJ databases">
        <title>Genome of the blue death feigning beetle - Asbolus verrucosus.</title>
        <authorList>
            <person name="Rider S.D."/>
        </authorList>
    </citation>
    <scope>NUCLEOTIDE SEQUENCE [LARGE SCALE GENOMIC DNA]</scope>
    <source>
        <strain evidence="18">Butters</strain>
        <tissue evidence="18">Head and leg muscle</tissue>
    </source>
</reference>
<dbReference type="FunFam" id="1.20.140.100:FF:000001">
    <property type="entry name" value="dynein heavy chain 17, axonemal"/>
    <property type="match status" value="1"/>
</dbReference>
<dbReference type="Pfam" id="PF08393">
    <property type="entry name" value="DHC_N2"/>
    <property type="match status" value="1"/>
</dbReference>
<keyword evidence="3" id="KW-0963">Cytoplasm</keyword>
<keyword evidence="8" id="KW-0243">Dynein</keyword>
<dbReference type="GO" id="GO:0051959">
    <property type="term" value="F:dynein light intermediate chain binding"/>
    <property type="evidence" value="ECO:0007669"/>
    <property type="project" value="InterPro"/>
</dbReference>
<keyword evidence="10" id="KW-0969">Cilium</keyword>
<evidence type="ECO:0000256" key="8">
    <source>
        <dbReference type="ARBA" id="ARBA00023017"/>
    </source>
</evidence>
<dbReference type="FunFam" id="3.40.50.300:FF:000063">
    <property type="entry name" value="dynein heavy chain 6, axonemal"/>
    <property type="match status" value="1"/>
</dbReference>
<comment type="caution">
    <text evidence="18">The sequence shown here is derived from an EMBL/GenBank/DDBJ whole genome shotgun (WGS) entry which is preliminary data.</text>
</comment>
<evidence type="ECO:0000256" key="2">
    <source>
        <dbReference type="ARBA" id="ARBA00008887"/>
    </source>
</evidence>
<dbReference type="FunFam" id="1.20.58.1120:FF:000002">
    <property type="entry name" value="Dynein heavy chain 9, axonemal"/>
    <property type="match status" value="1"/>
</dbReference>
<evidence type="ECO:0000313" key="18">
    <source>
        <dbReference type="EMBL" id="RZB40620.1"/>
    </source>
</evidence>
<feature type="domain" description="Dynein heavy chain linker" evidence="15">
    <location>
        <begin position="1247"/>
        <end position="1651"/>
    </location>
</feature>
<dbReference type="FunFam" id="3.20.180.20:FF:000001">
    <property type="entry name" value="Dynein axonemal heavy chain 5"/>
    <property type="match status" value="1"/>
</dbReference>
<keyword evidence="11" id="KW-0505">Motor protein</keyword>
<sequence>MEQPPVQVDNRMSFLGTFVQKTLKLKPEKWSRMMATEDHKAVVMKFLERPHPILLVIVLTPTAQLVASNGFPLAQLKSKGVYFIKKALEPVLKSTPSESVITGDLSAKIIDQLASLVDEILVPLLSNSKNHEEWPSVIAKDVQKHVHSLKSTVYQVKGHVNGQTVLPMPVGIDKVHEVEKALIESDGEICDLYLKSAIEGVVIKWATQINDVLLNDSSEKAGLGQNPVPSVELQFWNLRLQNLHYIYEQLREPRVRSMAVILEKTNSAYFACFKNLFKNIVISLAEAKDICLYLKPLKKHIALLEETDFSECVPVLAPLMHVVCLIWSNSKCYDQVKIIVLLKQICNLLIQEAKKCLDPTTLFHSDIDEAMQRVSLCIKTLRQFSIIFNTYKNNLGAFFKDREPKLWNFHPNMVFERFNAFLERLRTIQWFFNTVLEFSKLEKVEIGGIKGRNLSARVTVVFTEFQQCFSVFSGKSYDVLDPDDSSFIADFENFKQKIFEMDMKLAAILCQSFEDCSNLESIFKLISIVGSVLERPLIKAEFTNKYTKILDMLQCEIYTAEALFQEQMSHKEKYGQFILDKYMPPVTGTLRWTRNMCVRITTPVESFRNLQHPITESPEAHEILDRFHKLVKKLEEFNDELFKQWTEAVPQQIETNLKLCLLKRNVTTRELHLNFNPELSAILREIHYLKLMGQEDLPEIAITLAERNDVFRKYISNLNSTITWYNKIRRTTKDVEFNLIEDEIAEIDKLIIQGQNTLNWNSEGLWEYMTKLYNLVGNLQQHLQKCQENLAQIKNVLMPFARQPLFERREGKKQAVLCVEEREERITKRYSDIRKATDHITVLLQQNMQLFQMTDKQDSPKWLSYINFVDQIVMSYLYQCVGCSLGYINEHMDPTNNLAPLFEAQLILKEPDIVFIPSLDSKAEDGFKKLITGLIDDIIKIASIVPRFSKTIDKSYEEEINSNLDIVDIKADIILNVDRVIEEARQLTGEEIDWLNMNDSAAPKPNPPKMEQFREQIDHFENLYNEVERMQTEHTFNSWFKVDVKPFKQALLNTIRKWGNMFKDHLVDTVTSSLTDLGQFIRSADEGLQQTVTEGDYQALVNVMGYLLHVKERQANTDEMFGPLRETIELLKFYDQDIPEEVNVYLQELPEQWNNTKKIAVTVKQQVAPLQAAEVVFIRKKIAEFDVRVTYYREVFKKYSFFQYTCPKPYTVMDKVDKDLWKFEKEMKSIHESGSLFEVGVPDFKVLKQCRKDMRMLKQLWDYVQIVHTCVDDWKTTPWRKIDVENMDIECKKFAKEIRMLDKEMRSWNTYLGIDATVKNTLTSLKAVGELQNPAIRERHWNQLMKSTKTKIVMDHNTTLADLLELNLHECEEEVKNIVDKAVKEMSMEKILRELNTTWSAMEFEHEIHARTGCKLLRASEELIETLEDNQVQLQNLITSKFIAHFLEEVSSWQNKLSLADQVITIWFEVQRTWMHLESIFMSSEDIRKQLPEDSARFDTIDKDFKKLTTEMSKIPNVVESTNRPGLLAILEELQKNLILCEKALAVYLETKRLFFPRFYFISSADLLDILSNGNQPELVAKHLTKLFDSIAKLNFGKNEDGTLNKLIHGMHAKDGEYIDFNETTNCNETVEMWLNRIQASMRSTIRHLIGEGVLSYEEKPRDQWLFDFPAQASLCGTQIWWTTEVNIAFSRLEEGYDNAIRDYYKKQVSQLSTLISLLLGDLTKQDRQKIMTICTIDVHSRDVVSKLIQMKVESALAFQWVSQLRHRWDEKDKHCFANICDAQFRYCYEYLGNTPRLVITPLTDRCYITLTQSLHLVMGGGPAGPAGTGKTETTKDLGRALGIMVYVFNCSEQMDYKSCGNIYKGLAQTGAWGCFDEFNRISVEVLSVVAVQVKSILDAIKNKKAEFDFMGDPIALVPTRGDPGRPEEEVLMRALRDFNIPKIVTDDMPVFMGLIGDLFPALEVPRKRDAEFERTVKQAAIDLKLQPEDNFILKVVQLEELLEVRHSVFIVGNAGTGKTQVWKTLFKTYVNIKRKPVYNDLNPKAVTNDELFGIINPATREWKDGLLSVLMRDQANLSGDNPKWIVLDGDIDPMWIESLNTVMDDNKVLTLASNERIALTPAMRLLFEISNLRTATPATVSRAGILYINPQDLGWNPFVTSWIETRPGSAEKSNLIMLFDKYIPICLENVRTRFKKITPVAETAHIDMLCHLLDCLLTPQNTPADCPKEWYELYFVFCCVWAFGSAMFQEQVITLHLPTVSTNYR</sequence>
<dbReference type="EMBL" id="QDEB01117265">
    <property type="protein sequence ID" value="RZB40620.1"/>
    <property type="molecule type" value="Genomic_DNA"/>
</dbReference>
<dbReference type="Gene3D" id="3.40.50.300">
    <property type="entry name" value="P-loop containing nucleotide triphosphate hydrolases"/>
    <property type="match status" value="2"/>
</dbReference>
<evidence type="ECO:0000256" key="3">
    <source>
        <dbReference type="ARBA" id="ARBA00022490"/>
    </source>
</evidence>
<evidence type="ECO:0000256" key="7">
    <source>
        <dbReference type="ARBA" id="ARBA00022840"/>
    </source>
</evidence>
<dbReference type="STRING" id="1661398.A0A482VBS0"/>
<keyword evidence="7" id="KW-0067">ATP-binding</keyword>
<dbReference type="InterPro" id="IPR026983">
    <property type="entry name" value="DHC"/>
</dbReference>
<evidence type="ECO:0000259" key="17">
    <source>
        <dbReference type="Pfam" id="PF17852"/>
    </source>
</evidence>
<dbReference type="Gene3D" id="1.20.140.100">
    <property type="entry name" value="Dynein heavy chain, N-terminal domain 2"/>
    <property type="match status" value="1"/>
</dbReference>
<name>A0A482VBS0_ASBVE</name>
<dbReference type="Pfam" id="PF17852">
    <property type="entry name" value="Dynein_AAA_lid"/>
    <property type="match status" value="1"/>
</dbReference>
<evidence type="ECO:0000256" key="1">
    <source>
        <dbReference type="ARBA" id="ARBA00004430"/>
    </source>
</evidence>
<dbReference type="InterPro" id="IPR027417">
    <property type="entry name" value="P-loop_NTPase"/>
</dbReference>
<keyword evidence="12" id="KW-0206">Cytoskeleton</keyword>
<dbReference type="Pfam" id="PF08385">
    <property type="entry name" value="DHC_N1"/>
    <property type="match status" value="1"/>
</dbReference>
<keyword evidence="13" id="KW-0966">Cell projection</keyword>
<feature type="domain" description="Dynein heavy chain tail" evidence="14">
    <location>
        <begin position="196"/>
        <end position="768"/>
    </location>
</feature>
<dbReference type="InterPro" id="IPR042222">
    <property type="entry name" value="Dynein_2_N"/>
</dbReference>
<dbReference type="Proteomes" id="UP000292052">
    <property type="component" value="Unassembled WGS sequence"/>
</dbReference>
<dbReference type="SUPFAM" id="SSF52540">
    <property type="entry name" value="P-loop containing nucleoside triphosphate hydrolases"/>
    <property type="match status" value="2"/>
</dbReference>
<keyword evidence="19" id="KW-1185">Reference proteome</keyword>
<organism evidence="18 19">
    <name type="scientific">Asbolus verrucosus</name>
    <name type="common">Desert ironclad beetle</name>
    <dbReference type="NCBI Taxonomy" id="1661398"/>
    <lineage>
        <taxon>Eukaryota</taxon>
        <taxon>Metazoa</taxon>
        <taxon>Ecdysozoa</taxon>
        <taxon>Arthropoda</taxon>
        <taxon>Hexapoda</taxon>
        <taxon>Insecta</taxon>
        <taxon>Pterygota</taxon>
        <taxon>Neoptera</taxon>
        <taxon>Endopterygota</taxon>
        <taxon>Coleoptera</taxon>
        <taxon>Polyphaga</taxon>
        <taxon>Cucujiformia</taxon>
        <taxon>Tenebrionidae</taxon>
        <taxon>Pimeliinae</taxon>
        <taxon>Asbolus</taxon>
    </lineage>
</organism>
<evidence type="ECO:0000256" key="4">
    <source>
        <dbReference type="ARBA" id="ARBA00022701"/>
    </source>
</evidence>
<dbReference type="GO" id="GO:0007018">
    <property type="term" value="P:microtubule-based movement"/>
    <property type="evidence" value="ECO:0007669"/>
    <property type="project" value="InterPro"/>
</dbReference>
<feature type="domain" description="Dynein heavy chain hydrolytic ATP-binding dynein motor region" evidence="16">
    <location>
        <begin position="1921"/>
        <end position="2020"/>
    </location>
</feature>
<dbReference type="Gene3D" id="1.10.287.2620">
    <property type="match status" value="1"/>
</dbReference>
<dbReference type="InterPro" id="IPR013594">
    <property type="entry name" value="Dynein_heavy_tail"/>
</dbReference>
<dbReference type="GO" id="GO:0005874">
    <property type="term" value="C:microtubule"/>
    <property type="evidence" value="ECO:0007669"/>
    <property type="project" value="UniProtKB-KW"/>
</dbReference>
<keyword evidence="5" id="KW-0677">Repeat</keyword>
<dbReference type="Gene3D" id="1.20.58.1120">
    <property type="match status" value="1"/>
</dbReference>
<dbReference type="Gene3D" id="3.20.180.20">
    <property type="entry name" value="Dynein heavy chain, N-terminal domain 2"/>
    <property type="match status" value="1"/>
</dbReference>
<dbReference type="InterPro" id="IPR041466">
    <property type="entry name" value="Dynein_AAA5_ext"/>
</dbReference>
<dbReference type="InterPro" id="IPR035699">
    <property type="entry name" value="AAA_6"/>
</dbReference>
<evidence type="ECO:0000259" key="15">
    <source>
        <dbReference type="Pfam" id="PF08393"/>
    </source>
</evidence>
<feature type="domain" description="Dynein heavy chain hydrolytic ATP-binding dynein motor region" evidence="16">
    <location>
        <begin position="1787"/>
        <end position="1920"/>
    </location>
</feature>
<dbReference type="PANTHER" id="PTHR46532">
    <property type="entry name" value="MALE FERTILITY FACTOR KL5"/>
    <property type="match status" value="1"/>
</dbReference>
<dbReference type="GO" id="GO:0005524">
    <property type="term" value="F:ATP binding"/>
    <property type="evidence" value="ECO:0007669"/>
    <property type="project" value="UniProtKB-KW"/>
</dbReference>
<gene>
    <name evidence="18" type="ORF">BDFB_000871</name>
</gene>
<feature type="domain" description="Dynein heavy chain AAA 5 extension" evidence="17">
    <location>
        <begin position="2178"/>
        <end position="2249"/>
    </location>
</feature>
<dbReference type="OrthoDB" id="447173at2759"/>
<evidence type="ECO:0000256" key="11">
    <source>
        <dbReference type="ARBA" id="ARBA00023175"/>
    </source>
</evidence>
<dbReference type="InterPro" id="IPR013602">
    <property type="entry name" value="Dynein_heavy_linker"/>
</dbReference>
<comment type="similarity">
    <text evidence="2">Belongs to the dynein heavy chain family.</text>
</comment>
<evidence type="ECO:0000259" key="16">
    <source>
        <dbReference type="Pfam" id="PF12774"/>
    </source>
</evidence>
<proteinExistence type="inferred from homology"/>
<evidence type="ECO:0000256" key="12">
    <source>
        <dbReference type="ARBA" id="ARBA00023212"/>
    </source>
</evidence>
<evidence type="ECO:0000313" key="19">
    <source>
        <dbReference type="Proteomes" id="UP000292052"/>
    </source>
</evidence>
<dbReference type="GO" id="GO:0045505">
    <property type="term" value="F:dynein intermediate chain binding"/>
    <property type="evidence" value="ECO:0007669"/>
    <property type="project" value="InterPro"/>
</dbReference>
<comment type="subcellular location">
    <subcellularLocation>
        <location evidence="1">Cytoplasm</location>
        <location evidence="1">Cytoskeleton</location>
        <location evidence="1">Cilium axoneme</location>
    </subcellularLocation>
</comment>
<dbReference type="FunFam" id="1.10.287.2620:FF:000004">
    <property type="entry name" value="Dynein axonemal heavy chain 17"/>
    <property type="match status" value="1"/>
</dbReference>
<keyword evidence="4" id="KW-0493">Microtubule</keyword>
<protein>
    <submittedName>
        <fullName evidence="18">DHC N1 and/or AAA 6 domain containing protein</fullName>
    </submittedName>
</protein>
<dbReference type="FunFam" id="3.40.50.300:FF:000667">
    <property type="entry name" value="Dynein axonemal heavy chain 11"/>
    <property type="match status" value="1"/>
</dbReference>
<dbReference type="Pfam" id="PF12774">
    <property type="entry name" value="AAA_6"/>
    <property type="match status" value="2"/>
</dbReference>
<accession>A0A482VBS0</accession>
<keyword evidence="9" id="KW-0175">Coiled coil</keyword>
<evidence type="ECO:0000259" key="14">
    <source>
        <dbReference type="Pfam" id="PF08385"/>
    </source>
</evidence>